<feature type="compositionally biased region" description="Pro residues" evidence="1">
    <location>
        <begin position="156"/>
        <end position="166"/>
    </location>
</feature>
<reference evidence="3" key="1">
    <citation type="submission" date="2025-08" db="UniProtKB">
        <authorList>
            <consortium name="RefSeq"/>
        </authorList>
    </citation>
    <scope>IDENTIFICATION</scope>
</reference>
<evidence type="ECO:0000313" key="3">
    <source>
        <dbReference type="RefSeq" id="XP_026687569.1"/>
    </source>
</evidence>
<accession>A0A3Q0JGQ1</accession>
<dbReference type="STRING" id="121845.A0A3Q0JGQ1"/>
<keyword evidence="2" id="KW-1185">Reference proteome</keyword>
<sequence>MKIPRLAQDRLTKLDDIYCKYLLPYDTLSHDERLVNFETETVLECSTTQTELSGSQADDGHLFYIPLQKTGKDASAIQGVAVKLGTEGPDQRVIMSAKLVTKPPPQSDFAKPSSVSCLVPQRRVRPFNTPIVGTVQPMSRPSSGTQVSPRSQHTQTPPPVPKPPAPSSTSSTVSNSSTSTSTTTKSGKK</sequence>
<feature type="region of interest" description="Disordered" evidence="1">
    <location>
        <begin position="128"/>
        <end position="189"/>
    </location>
</feature>
<dbReference type="KEGG" id="dci:103520786"/>
<feature type="compositionally biased region" description="Polar residues" evidence="1">
    <location>
        <begin position="136"/>
        <end position="155"/>
    </location>
</feature>
<proteinExistence type="predicted"/>
<evidence type="ECO:0000256" key="1">
    <source>
        <dbReference type="SAM" id="MobiDB-lite"/>
    </source>
</evidence>
<dbReference type="AlphaFoldDB" id="A0A3Q0JGQ1"/>
<dbReference type="Proteomes" id="UP000079169">
    <property type="component" value="Unplaced"/>
</dbReference>
<feature type="compositionally biased region" description="Low complexity" evidence="1">
    <location>
        <begin position="167"/>
        <end position="189"/>
    </location>
</feature>
<dbReference type="PaxDb" id="121845-A0A3Q0JGQ1"/>
<dbReference type="RefSeq" id="XP_026687569.1">
    <property type="nucleotide sequence ID" value="XM_026831768.1"/>
</dbReference>
<name>A0A3Q0JGQ1_DIACI</name>
<gene>
    <name evidence="3" type="primary">LOC103520786</name>
</gene>
<evidence type="ECO:0000313" key="2">
    <source>
        <dbReference type="Proteomes" id="UP000079169"/>
    </source>
</evidence>
<dbReference type="GeneID" id="103520786"/>
<organism evidence="2 3">
    <name type="scientific">Diaphorina citri</name>
    <name type="common">Asian citrus psyllid</name>
    <dbReference type="NCBI Taxonomy" id="121845"/>
    <lineage>
        <taxon>Eukaryota</taxon>
        <taxon>Metazoa</taxon>
        <taxon>Ecdysozoa</taxon>
        <taxon>Arthropoda</taxon>
        <taxon>Hexapoda</taxon>
        <taxon>Insecta</taxon>
        <taxon>Pterygota</taxon>
        <taxon>Neoptera</taxon>
        <taxon>Paraneoptera</taxon>
        <taxon>Hemiptera</taxon>
        <taxon>Sternorrhyncha</taxon>
        <taxon>Psylloidea</taxon>
        <taxon>Psyllidae</taxon>
        <taxon>Diaphorininae</taxon>
        <taxon>Diaphorina</taxon>
    </lineage>
</organism>
<protein>
    <submittedName>
        <fullName evidence="3">Uncharacterized protein LOC103520786</fullName>
    </submittedName>
</protein>